<dbReference type="Pfam" id="PF01136">
    <property type="entry name" value="Peptidase_U32"/>
    <property type="match status" value="2"/>
</dbReference>
<organism evidence="2 3">
    <name type="scientific">Clostridium malenominatum</name>
    <dbReference type="NCBI Taxonomy" id="1539"/>
    <lineage>
        <taxon>Bacteria</taxon>
        <taxon>Bacillati</taxon>
        <taxon>Bacillota</taxon>
        <taxon>Clostridia</taxon>
        <taxon>Eubacteriales</taxon>
        <taxon>Clostridiaceae</taxon>
        <taxon>Clostridium</taxon>
    </lineage>
</organism>
<dbReference type="PROSITE" id="PS01276">
    <property type="entry name" value="PEPTIDASE_U32"/>
    <property type="match status" value="1"/>
</dbReference>
<dbReference type="InterPro" id="IPR001539">
    <property type="entry name" value="Peptidase_U32"/>
</dbReference>
<dbReference type="EMBL" id="BAAACF010000001">
    <property type="protein sequence ID" value="GAA0718348.1"/>
    <property type="molecule type" value="Genomic_DNA"/>
</dbReference>
<dbReference type="Pfam" id="PF12392">
    <property type="entry name" value="DUF3656"/>
    <property type="match status" value="1"/>
</dbReference>
<proteinExistence type="predicted"/>
<protein>
    <submittedName>
        <fullName evidence="2">U32 family peptidase</fullName>
    </submittedName>
</protein>
<gene>
    <name evidence="2" type="ORF">GCM10008905_05060</name>
</gene>
<accession>A0ABN1INW6</accession>
<keyword evidence="3" id="KW-1185">Reference proteome</keyword>
<dbReference type="PANTHER" id="PTHR30217:SF10">
    <property type="entry name" value="23S RRNA 5-HYDROXYCYTIDINE C2501 SYNTHASE"/>
    <property type="match status" value="1"/>
</dbReference>
<evidence type="ECO:0000313" key="3">
    <source>
        <dbReference type="Proteomes" id="UP001500339"/>
    </source>
</evidence>
<comment type="caution">
    <text evidence="2">The sequence shown here is derived from an EMBL/GenBank/DDBJ whole genome shotgun (WGS) entry which is preliminary data.</text>
</comment>
<dbReference type="PANTHER" id="PTHR30217">
    <property type="entry name" value="PEPTIDASE U32 FAMILY"/>
    <property type="match status" value="1"/>
</dbReference>
<evidence type="ECO:0000259" key="1">
    <source>
        <dbReference type="Pfam" id="PF12392"/>
    </source>
</evidence>
<dbReference type="Proteomes" id="UP001500339">
    <property type="component" value="Unassembled WGS sequence"/>
</dbReference>
<feature type="domain" description="Peptidase U32 collagenase" evidence="1">
    <location>
        <begin position="377"/>
        <end position="492"/>
    </location>
</feature>
<evidence type="ECO:0000313" key="2">
    <source>
        <dbReference type="EMBL" id="GAA0718348.1"/>
    </source>
</evidence>
<dbReference type="RefSeq" id="WP_343766218.1">
    <property type="nucleotide sequence ID" value="NZ_BAAACF010000001.1"/>
</dbReference>
<dbReference type="InterPro" id="IPR020988">
    <property type="entry name" value="Pept_U32_collagenase"/>
</dbReference>
<sequence length="784" mass="89226">MKKIELLAPAGSIESLYGAVNSGADAVYLGGNKFSARAYASNFDEENMIKAVDYCHIYGVKIYVTVNTLLKEEELGEALDYTKFLYEIGVDGLIIQDVGLAKLIKSEMADFELHASTQMTVHNFEGAKLLQDIGFKRVVLSRELSLEEIKYISNNLDIETEIFIHGALCICYSGQCLMSSLIGGRSGNRGRCAQPCRLPYYLIEEGTEKEKKGYLLSPKDISTFSSIEDIVLSGATSLKIEGRMKRPEYVAGVVDTYRRAIDKVLSKDDKIDYTLENKKLMQLFNREGFSKAYLYGNEGKDMMAYNFPKNTGLLLGKVEKDLNVILKEDISLKDGVRNGEGGFTISKIIKGHKEVEKGHIGEKVKIHPINYKPGDVLFKTSDVELLKSYEGFYETSYRRKVKLSLSVDFKVNSPIIISTEINGEKFHAEGEIVQKALKRPLDKNKILENLIKTGDTPFQFEEIVFNSYEEGFLPLSSINEVRRSLLDKVLSKIADSYKRQIKRDKSNNRKYTNNAKEKEMPEVLVFLTKKEQLKGALELKVKDIAINPFIRSNEIDMENLKNENINIYLKIPNIIKGEFEFVCSFIEKNLPYIKGIITGNLGIVGKFKEKISIIGDYKINVFNSESLNFYNDFIQGSCISVELNKKEIEKSFKQSHNSQILLYGKIEVMISEYCPIGSTFGGKNKNSGCDNYCNKKEFKLMDRMGEKFLTCTDKFCRSYIYNPVALNLIPNINEISKMGINNFRLDFIDENYEEVVEVIKSTLNKTWNKEFNNYTRGHYKRGVE</sequence>
<dbReference type="InterPro" id="IPR051454">
    <property type="entry name" value="RNA/ubiquinone_mod_enzymes"/>
</dbReference>
<name>A0ABN1INW6_9CLOT</name>
<reference evidence="2 3" key="1">
    <citation type="journal article" date="2019" name="Int. J. Syst. Evol. Microbiol.">
        <title>The Global Catalogue of Microorganisms (GCM) 10K type strain sequencing project: providing services to taxonomists for standard genome sequencing and annotation.</title>
        <authorList>
            <consortium name="The Broad Institute Genomics Platform"/>
            <consortium name="The Broad Institute Genome Sequencing Center for Infectious Disease"/>
            <person name="Wu L."/>
            <person name="Ma J."/>
        </authorList>
    </citation>
    <scope>NUCLEOTIDE SEQUENCE [LARGE SCALE GENOMIC DNA]</scope>
    <source>
        <strain evidence="2 3">JCM 1405</strain>
    </source>
</reference>